<organism evidence="2 3">
    <name type="scientific">Papaver somniferum</name>
    <name type="common">Opium poppy</name>
    <dbReference type="NCBI Taxonomy" id="3469"/>
    <lineage>
        <taxon>Eukaryota</taxon>
        <taxon>Viridiplantae</taxon>
        <taxon>Streptophyta</taxon>
        <taxon>Embryophyta</taxon>
        <taxon>Tracheophyta</taxon>
        <taxon>Spermatophyta</taxon>
        <taxon>Magnoliopsida</taxon>
        <taxon>Ranunculales</taxon>
        <taxon>Papaveraceae</taxon>
        <taxon>Papaveroideae</taxon>
        <taxon>Papaver</taxon>
    </lineage>
</organism>
<evidence type="ECO:0000313" key="3">
    <source>
        <dbReference type="Proteomes" id="UP000316621"/>
    </source>
</evidence>
<protein>
    <submittedName>
        <fullName evidence="2">Uncharacterized protein</fullName>
    </submittedName>
</protein>
<name>A0A4Y7KFY8_PAPSO</name>
<gene>
    <name evidence="2" type="ORF">C5167_035450</name>
</gene>
<dbReference type="Proteomes" id="UP000316621">
    <property type="component" value="Chromosome 7"/>
</dbReference>
<evidence type="ECO:0000313" key="2">
    <source>
        <dbReference type="EMBL" id="RZC72274.1"/>
    </source>
</evidence>
<proteinExistence type="predicted"/>
<reference evidence="2 3" key="1">
    <citation type="journal article" date="2018" name="Science">
        <title>The opium poppy genome and morphinan production.</title>
        <authorList>
            <person name="Guo L."/>
            <person name="Winzer T."/>
            <person name="Yang X."/>
            <person name="Li Y."/>
            <person name="Ning Z."/>
            <person name="He Z."/>
            <person name="Teodor R."/>
            <person name="Lu Y."/>
            <person name="Bowser T.A."/>
            <person name="Graham I.A."/>
            <person name="Ye K."/>
        </authorList>
    </citation>
    <scope>NUCLEOTIDE SEQUENCE [LARGE SCALE GENOMIC DNA]</scope>
    <source>
        <strain evidence="3">cv. HN1</strain>
        <tissue evidence="2">Leaves</tissue>
    </source>
</reference>
<keyword evidence="3" id="KW-1185">Reference proteome</keyword>
<dbReference type="EMBL" id="CM010721">
    <property type="protein sequence ID" value="RZC72274.1"/>
    <property type="molecule type" value="Genomic_DNA"/>
</dbReference>
<evidence type="ECO:0000256" key="1">
    <source>
        <dbReference type="SAM" id="MobiDB-lite"/>
    </source>
</evidence>
<feature type="region of interest" description="Disordered" evidence="1">
    <location>
        <begin position="50"/>
        <end position="70"/>
    </location>
</feature>
<dbReference type="AlphaFoldDB" id="A0A4Y7KFY8"/>
<accession>A0A4Y7KFY8</accession>
<dbReference type="Gramene" id="RZC72274">
    <property type="protein sequence ID" value="RZC72274"/>
    <property type="gene ID" value="C5167_035450"/>
</dbReference>
<sequence>MGLVVSVMEMELCYTVVNESGDGDGVAIQELKVKRHERVLDRGGDLVNGYGPVAERNHDGNNAGNARRLV</sequence>